<keyword evidence="11" id="KW-1185">Reference proteome</keyword>
<organism evidence="10 11">
    <name type="scientific">Meganyctiphanes norvegica</name>
    <name type="common">Northern krill</name>
    <name type="synonym">Thysanopoda norvegica</name>
    <dbReference type="NCBI Taxonomy" id="48144"/>
    <lineage>
        <taxon>Eukaryota</taxon>
        <taxon>Metazoa</taxon>
        <taxon>Ecdysozoa</taxon>
        <taxon>Arthropoda</taxon>
        <taxon>Crustacea</taxon>
        <taxon>Multicrustacea</taxon>
        <taxon>Malacostraca</taxon>
        <taxon>Eumalacostraca</taxon>
        <taxon>Eucarida</taxon>
        <taxon>Euphausiacea</taxon>
        <taxon>Euphausiidae</taxon>
        <taxon>Meganyctiphanes</taxon>
    </lineage>
</organism>
<evidence type="ECO:0000256" key="1">
    <source>
        <dbReference type="ARBA" id="ARBA00004141"/>
    </source>
</evidence>
<keyword evidence="4" id="KW-0769">Symport</keyword>
<dbReference type="PANTHER" id="PTHR11662">
    <property type="entry name" value="SOLUTE CARRIER FAMILY 17"/>
    <property type="match status" value="1"/>
</dbReference>
<feature type="transmembrane region" description="Helical" evidence="8">
    <location>
        <begin position="406"/>
        <end position="424"/>
    </location>
</feature>
<reference evidence="10 11" key="1">
    <citation type="submission" date="2024-05" db="EMBL/GenBank/DDBJ databases">
        <authorList>
            <person name="Wallberg A."/>
        </authorList>
    </citation>
    <scope>NUCLEOTIDE SEQUENCE [LARGE SCALE GENOMIC DNA]</scope>
</reference>
<comment type="subcellular location">
    <subcellularLocation>
        <location evidence="1">Membrane</location>
        <topology evidence="1">Multi-pass membrane protein</topology>
    </subcellularLocation>
</comment>
<dbReference type="InterPro" id="IPR011701">
    <property type="entry name" value="MFS"/>
</dbReference>
<dbReference type="AlphaFoldDB" id="A0AAV2QRW3"/>
<sequence length="547" mass="59954">MQKRRASTIPPPSWKEQGYIPARYAVSFLAFLGMVFNYMLRVNINFAIVAMVKPSANESDSGGGTALEVCGFNDTSHHDDEEGEFEWDEFTQSLITGAFFWGYIWTQIPGGRLAEVMGAKRVFGGALTLACVMTCLVPVAAHAGYGVLIAVRVLLGISEGATFPSTHALLASWAPPLERSTLSTIIYAAQRAAEIMFYMLHEKLFPFGLEALDYVTAGITMVWVILWFLLMSDKPEDFRWIKKVEVDYINQALGDSKYKKAPPVPWRAALTSVPFWAILVAGVGNNWGFYTLLTDLPLYMKNMLGQDLKSTAWKSGLPYLGMWIVSLLVSSIGDNMQKRGYITTTVLRKVANTIAHVGPAICMVCLSFVECDTAATFALLFASVSLMGGIYTGFMVNHIDIAPNYAGTLFGITNAAATIPGWLAPMTVGALTNGNQTFGQWRKVFYISAAIFTVDALFYIIFGTGTEQEWNKIASPKLKGDEPDSGHREAEGPSKGTEAASLGTWSQIAREAVAGADQTKYKSYDDYVSNPNFRRSGSHANPAFQED</sequence>
<evidence type="ECO:0000256" key="8">
    <source>
        <dbReference type="SAM" id="Phobius"/>
    </source>
</evidence>
<dbReference type="EMBL" id="CAXKWB010010699">
    <property type="protein sequence ID" value="CAL4098932.1"/>
    <property type="molecule type" value="Genomic_DNA"/>
</dbReference>
<dbReference type="GO" id="GO:0015293">
    <property type="term" value="F:symporter activity"/>
    <property type="evidence" value="ECO:0007669"/>
    <property type="project" value="UniProtKB-KW"/>
</dbReference>
<evidence type="ECO:0000256" key="3">
    <source>
        <dbReference type="ARBA" id="ARBA00022692"/>
    </source>
</evidence>
<feature type="region of interest" description="Disordered" evidence="7">
    <location>
        <begin position="476"/>
        <end position="503"/>
    </location>
</feature>
<keyword evidence="5 8" id="KW-1133">Transmembrane helix</keyword>
<evidence type="ECO:0000259" key="9">
    <source>
        <dbReference type="PROSITE" id="PS50850"/>
    </source>
</evidence>
<feature type="non-terminal residue" evidence="10">
    <location>
        <position position="547"/>
    </location>
</feature>
<evidence type="ECO:0000256" key="4">
    <source>
        <dbReference type="ARBA" id="ARBA00022847"/>
    </source>
</evidence>
<feature type="transmembrane region" description="Helical" evidence="8">
    <location>
        <begin position="375"/>
        <end position="394"/>
    </location>
</feature>
<feature type="compositionally biased region" description="Basic and acidic residues" evidence="7">
    <location>
        <begin position="478"/>
        <end position="492"/>
    </location>
</feature>
<evidence type="ECO:0000256" key="2">
    <source>
        <dbReference type="ARBA" id="ARBA00022448"/>
    </source>
</evidence>
<evidence type="ECO:0000256" key="5">
    <source>
        <dbReference type="ARBA" id="ARBA00022989"/>
    </source>
</evidence>
<accession>A0AAV2QRW3</accession>
<proteinExistence type="predicted"/>
<dbReference type="Gene3D" id="1.20.1250.20">
    <property type="entry name" value="MFS general substrate transporter like domains"/>
    <property type="match status" value="2"/>
</dbReference>
<evidence type="ECO:0000256" key="7">
    <source>
        <dbReference type="SAM" id="MobiDB-lite"/>
    </source>
</evidence>
<dbReference type="GO" id="GO:0016020">
    <property type="term" value="C:membrane"/>
    <property type="evidence" value="ECO:0007669"/>
    <property type="project" value="UniProtKB-SubCell"/>
</dbReference>
<feature type="transmembrane region" description="Helical" evidence="8">
    <location>
        <begin position="122"/>
        <end position="145"/>
    </location>
</feature>
<evidence type="ECO:0000256" key="6">
    <source>
        <dbReference type="ARBA" id="ARBA00023136"/>
    </source>
</evidence>
<evidence type="ECO:0000313" key="10">
    <source>
        <dbReference type="EMBL" id="CAL4098932.1"/>
    </source>
</evidence>
<feature type="transmembrane region" description="Helical" evidence="8">
    <location>
        <begin position="211"/>
        <end position="230"/>
    </location>
</feature>
<feature type="transmembrane region" description="Helical" evidence="8">
    <location>
        <begin position="444"/>
        <end position="462"/>
    </location>
</feature>
<keyword evidence="2" id="KW-0813">Transport</keyword>
<dbReference type="InterPro" id="IPR036259">
    <property type="entry name" value="MFS_trans_sf"/>
</dbReference>
<dbReference type="Proteomes" id="UP001497623">
    <property type="component" value="Unassembled WGS sequence"/>
</dbReference>
<feature type="transmembrane region" description="Helical" evidence="8">
    <location>
        <begin position="310"/>
        <end position="329"/>
    </location>
</feature>
<feature type="transmembrane region" description="Helical" evidence="8">
    <location>
        <begin position="20"/>
        <end position="40"/>
    </location>
</feature>
<feature type="transmembrane region" description="Helical" evidence="8">
    <location>
        <begin position="268"/>
        <end position="290"/>
    </location>
</feature>
<dbReference type="SUPFAM" id="SSF103473">
    <property type="entry name" value="MFS general substrate transporter"/>
    <property type="match status" value="1"/>
</dbReference>
<protein>
    <recommendedName>
        <fullName evidence="9">Major facilitator superfamily (MFS) profile domain-containing protein</fullName>
    </recommendedName>
</protein>
<dbReference type="InterPro" id="IPR050382">
    <property type="entry name" value="MFS_Na/Anion_cotransporter"/>
</dbReference>
<dbReference type="PROSITE" id="PS50850">
    <property type="entry name" value="MFS"/>
    <property type="match status" value="1"/>
</dbReference>
<gene>
    <name evidence="10" type="ORF">MNOR_LOCUS16359</name>
</gene>
<comment type="caution">
    <text evidence="10">The sequence shown here is derived from an EMBL/GenBank/DDBJ whole genome shotgun (WGS) entry which is preliminary data.</text>
</comment>
<evidence type="ECO:0000313" key="11">
    <source>
        <dbReference type="Proteomes" id="UP001497623"/>
    </source>
</evidence>
<keyword evidence="6 8" id="KW-0472">Membrane</keyword>
<dbReference type="CDD" id="cd17318">
    <property type="entry name" value="MFS_SLC17"/>
    <property type="match status" value="1"/>
</dbReference>
<dbReference type="PANTHER" id="PTHR11662:SF399">
    <property type="entry name" value="FI19708P1-RELATED"/>
    <property type="match status" value="1"/>
</dbReference>
<dbReference type="GO" id="GO:0006820">
    <property type="term" value="P:monoatomic anion transport"/>
    <property type="evidence" value="ECO:0007669"/>
    <property type="project" value="TreeGrafter"/>
</dbReference>
<dbReference type="InterPro" id="IPR020846">
    <property type="entry name" value="MFS_dom"/>
</dbReference>
<dbReference type="Pfam" id="PF07690">
    <property type="entry name" value="MFS_1"/>
    <property type="match status" value="1"/>
</dbReference>
<feature type="domain" description="Major facilitator superfamily (MFS) profile" evidence="9">
    <location>
        <begin position="26"/>
        <end position="467"/>
    </location>
</feature>
<keyword evidence="3 8" id="KW-0812">Transmembrane</keyword>
<dbReference type="FunFam" id="1.20.1250.20:FF:000003">
    <property type="entry name" value="Solute carrier family 17 member 3"/>
    <property type="match status" value="1"/>
</dbReference>
<name>A0AAV2QRW3_MEGNR</name>
<dbReference type="FunFam" id="1.20.1250.20:FF:000423">
    <property type="entry name" value="Putative inorganic phosphate cotransporter-like Protein"/>
    <property type="match status" value="1"/>
</dbReference>